<evidence type="ECO:0000256" key="4">
    <source>
        <dbReference type="ARBA" id="ARBA00022691"/>
    </source>
</evidence>
<keyword evidence="4" id="KW-0949">S-adenosyl-L-methionine</keyword>
<protein>
    <submittedName>
        <fullName evidence="5">Predicted protein</fullName>
    </submittedName>
</protein>
<organism evidence="6">
    <name type="scientific">Naegleria gruberi</name>
    <name type="common">Amoeba</name>
    <dbReference type="NCBI Taxonomy" id="5762"/>
    <lineage>
        <taxon>Eukaryota</taxon>
        <taxon>Discoba</taxon>
        <taxon>Heterolobosea</taxon>
        <taxon>Tetramitia</taxon>
        <taxon>Eutetramitia</taxon>
        <taxon>Vahlkampfiidae</taxon>
        <taxon>Naegleria</taxon>
    </lineage>
</organism>
<dbReference type="HAMAP" id="MF_01007">
    <property type="entry name" value="16SrRNA_methyltr_H"/>
    <property type="match status" value="1"/>
</dbReference>
<evidence type="ECO:0000256" key="3">
    <source>
        <dbReference type="ARBA" id="ARBA00022679"/>
    </source>
</evidence>
<proteinExistence type="inferred from homology"/>
<dbReference type="SUPFAM" id="SSF53335">
    <property type="entry name" value="S-adenosyl-L-methionine-dependent methyltransferases"/>
    <property type="match status" value="1"/>
</dbReference>
<evidence type="ECO:0000256" key="1">
    <source>
        <dbReference type="ARBA" id="ARBA00010396"/>
    </source>
</evidence>
<dbReference type="PANTHER" id="PTHR11265">
    <property type="entry name" value="S-ADENOSYL-METHYLTRANSFERASE MRAW"/>
    <property type="match status" value="1"/>
</dbReference>
<dbReference type="InterPro" id="IPR002903">
    <property type="entry name" value="RsmH"/>
</dbReference>
<dbReference type="PANTHER" id="PTHR11265:SF0">
    <property type="entry name" value="12S RRNA N4-METHYLCYTIDINE METHYLTRANSFERASE"/>
    <property type="match status" value="1"/>
</dbReference>
<dbReference type="EMBL" id="GG738868">
    <property type="protein sequence ID" value="EFC44467.1"/>
    <property type="molecule type" value="Genomic_DNA"/>
</dbReference>
<dbReference type="SUPFAM" id="SSF81799">
    <property type="entry name" value="Putative methyltransferase TM0872, insert domain"/>
    <property type="match status" value="1"/>
</dbReference>
<dbReference type="Gene3D" id="3.40.50.150">
    <property type="entry name" value="Vaccinia Virus protein VP39"/>
    <property type="match status" value="1"/>
</dbReference>
<keyword evidence="2" id="KW-0489">Methyltransferase</keyword>
<dbReference type="Pfam" id="PF01795">
    <property type="entry name" value="Methyltransf_5"/>
    <property type="match status" value="1"/>
</dbReference>
<dbReference type="VEuPathDB" id="AmoebaDB:NAEGRDRAFT_49113"/>
<dbReference type="Gene3D" id="1.10.150.170">
    <property type="entry name" value="Putative methyltransferase TM0872, insert domain"/>
    <property type="match status" value="1"/>
</dbReference>
<comment type="similarity">
    <text evidence="1">Belongs to the methyltransferase superfamily. RsmH family.</text>
</comment>
<dbReference type="OMA" id="NPAKRTF"/>
<dbReference type="InterPro" id="IPR029063">
    <property type="entry name" value="SAM-dependent_MTases_sf"/>
</dbReference>
<dbReference type="OrthoDB" id="439808at2759"/>
<dbReference type="GO" id="GO:0071424">
    <property type="term" value="F:rRNA (cytosine-N4-)-methyltransferase activity"/>
    <property type="evidence" value="ECO:0007669"/>
    <property type="project" value="TreeGrafter"/>
</dbReference>
<dbReference type="AlphaFoldDB" id="D2VFH6"/>
<name>D2VFH6_NAEGR</name>
<keyword evidence="6" id="KW-1185">Reference proteome</keyword>
<evidence type="ECO:0000313" key="5">
    <source>
        <dbReference type="EMBL" id="EFC44467.1"/>
    </source>
</evidence>
<evidence type="ECO:0000256" key="2">
    <source>
        <dbReference type="ARBA" id="ARBA00022603"/>
    </source>
</evidence>
<reference evidence="5 6" key="1">
    <citation type="journal article" date="2010" name="Cell">
        <title>The genome of Naegleria gruberi illuminates early eukaryotic versatility.</title>
        <authorList>
            <person name="Fritz-Laylin L.K."/>
            <person name="Prochnik S.E."/>
            <person name="Ginger M.L."/>
            <person name="Dacks J.B."/>
            <person name="Carpenter M.L."/>
            <person name="Field M.C."/>
            <person name="Kuo A."/>
            <person name="Paredez A."/>
            <person name="Chapman J."/>
            <person name="Pham J."/>
            <person name="Shu S."/>
            <person name="Neupane R."/>
            <person name="Cipriano M."/>
            <person name="Mancuso J."/>
            <person name="Tu H."/>
            <person name="Salamov A."/>
            <person name="Lindquist E."/>
            <person name="Shapiro H."/>
            <person name="Lucas S."/>
            <person name="Grigoriev I.V."/>
            <person name="Cande W.Z."/>
            <person name="Fulton C."/>
            <person name="Rokhsar D.S."/>
            <person name="Dawson S.C."/>
        </authorList>
    </citation>
    <scope>NUCLEOTIDE SEQUENCE [LARGE SCALE GENOMIC DNA]</scope>
    <source>
        <strain evidence="5 6">NEG-M</strain>
    </source>
</reference>
<dbReference type="PIRSF" id="PIRSF004486">
    <property type="entry name" value="MraW"/>
    <property type="match status" value="1"/>
</dbReference>
<dbReference type="GeneID" id="8848471"/>
<dbReference type="InParanoid" id="D2VFH6"/>
<keyword evidence="3" id="KW-0808">Transferase</keyword>
<dbReference type="InterPro" id="IPR023397">
    <property type="entry name" value="SAM-dep_MeTrfase_MraW_recog"/>
</dbReference>
<dbReference type="KEGG" id="ngr:NAEGRDRAFT_49113"/>
<dbReference type="STRING" id="5762.D2VFH6"/>
<gene>
    <name evidence="5" type="ORF">NAEGRDRAFT_49113</name>
</gene>
<dbReference type="eggNOG" id="KOG2782">
    <property type="taxonomic scope" value="Eukaryota"/>
</dbReference>
<dbReference type="Proteomes" id="UP000006671">
    <property type="component" value="Unassembled WGS sequence"/>
</dbReference>
<dbReference type="GO" id="GO:0070475">
    <property type="term" value="P:rRNA base methylation"/>
    <property type="evidence" value="ECO:0007669"/>
    <property type="project" value="TreeGrafter"/>
</dbReference>
<dbReference type="RefSeq" id="XP_002677211.1">
    <property type="nucleotide sequence ID" value="XM_002677165.1"/>
</dbReference>
<sequence length="300" mass="34204">MITNRSASSSSSGGKKLFIDATFGAGGYTREILRAYPGCKVIGIDTDYYNNPTIKENEKLIHEEFGKERLEVHCVNFREIKKVVQEKIVPQLKSDTSNVIDGIVFDLGVSSMQLDQGHRGFSFLREGPLARDVVNNMSELDLRIMITKFGEDDKAYRIAKAIVDYRNNVKPFETTLELANLIEKITPFHERKKKRIHPATKTFQAIRIFVNDELSALQNALYASKDILKIGTGRLVVVSYHSLEDRITKDFMKENQDSFKKITKGTIIPDDAEVEFNVRSRSAKLRCAQRVENNRTDEDY</sequence>
<dbReference type="NCBIfam" id="TIGR00006">
    <property type="entry name" value="16S rRNA (cytosine(1402)-N(4))-methyltransferase RsmH"/>
    <property type="match status" value="1"/>
</dbReference>
<accession>D2VFH6</accession>
<evidence type="ECO:0000313" key="6">
    <source>
        <dbReference type="Proteomes" id="UP000006671"/>
    </source>
</evidence>